<evidence type="ECO:0000313" key="2">
    <source>
        <dbReference type="EMBL" id="KAK2187804.1"/>
    </source>
</evidence>
<organism evidence="2 3">
    <name type="scientific">Ridgeia piscesae</name>
    <name type="common">Tubeworm</name>
    <dbReference type="NCBI Taxonomy" id="27915"/>
    <lineage>
        <taxon>Eukaryota</taxon>
        <taxon>Metazoa</taxon>
        <taxon>Spiralia</taxon>
        <taxon>Lophotrochozoa</taxon>
        <taxon>Annelida</taxon>
        <taxon>Polychaeta</taxon>
        <taxon>Sedentaria</taxon>
        <taxon>Canalipalpata</taxon>
        <taxon>Sabellida</taxon>
        <taxon>Siboglinidae</taxon>
        <taxon>Ridgeia</taxon>
    </lineage>
</organism>
<accession>A0AAD9UFV8</accession>
<feature type="transmembrane region" description="Helical" evidence="1">
    <location>
        <begin position="88"/>
        <end position="110"/>
    </location>
</feature>
<keyword evidence="1" id="KW-0812">Transmembrane</keyword>
<keyword evidence="1" id="KW-1133">Transmembrane helix</keyword>
<gene>
    <name evidence="2" type="ORF">NP493_154g04022</name>
</gene>
<evidence type="ECO:0000313" key="3">
    <source>
        <dbReference type="Proteomes" id="UP001209878"/>
    </source>
</evidence>
<name>A0AAD9UFV8_RIDPI</name>
<dbReference type="Proteomes" id="UP001209878">
    <property type="component" value="Unassembled WGS sequence"/>
</dbReference>
<evidence type="ECO:0000256" key="1">
    <source>
        <dbReference type="SAM" id="Phobius"/>
    </source>
</evidence>
<protein>
    <submittedName>
        <fullName evidence="2">Uncharacterized protein</fullName>
    </submittedName>
</protein>
<comment type="caution">
    <text evidence="2">The sequence shown here is derived from an EMBL/GenBank/DDBJ whole genome shotgun (WGS) entry which is preliminary data.</text>
</comment>
<dbReference type="EMBL" id="JAODUO010000154">
    <property type="protein sequence ID" value="KAK2187804.1"/>
    <property type="molecule type" value="Genomic_DNA"/>
</dbReference>
<keyword evidence="1" id="KW-0472">Membrane</keyword>
<proteinExistence type="predicted"/>
<dbReference type="AlphaFoldDB" id="A0AAD9UFV8"/>
<reference evidence="2" key="1">
    <citation type="journal article" date="2023" name="Mol. Biol. Evol.">
        <title>Third-Generation Sequencing Reveals the Adaptive Role of the Epigenome in Three Deep-Sea Polychaetes.</title>
        <authorList>
            <person name="Perez M."/>
            <person name="Aroh O."/>
            <person name="Sun Y."/>
            <person name="Lan Y."/>
            <person name="Juniper S.K."/>
            <person name="Young C.R."/>
            <person name="Angers B."/>
            <person name="Qian P.Y."/>
        </authorList>
    </citation>
    <scope>NUCLEOTIDE SEQUENCE</scope>
    <source>
        <strain evidence="2">R07B-5</strain>
    </source>
</reference>
<keyword evidence="3" id="KW-1185">Reference proteome</keyword>
<sequence>MVSCSRTLVSRISVLCLCSISLLKSNSSRRIFASRSILACSRDDFAFVTVSSFLISSAFSFSNDLRLFSSDVFMLRSRSNLRCVSRNWSCSLVVLVISVTMITTHCYHGNH</sequence>